<accession>A0AB39IB60</accession>
<dbReference type="RefSeq" id="WP_038905974.1">
    <property type="nucleotide sequence ID" value="NZ_CM001972.1"/>
</dbReference>
<sequence length="59" mass="6338">MAGSELIAGEDVTLKGRDVSVVSLENRQDRKETREQKQSGLTIALSGSVGRSTDLHPVD</sequence>
<proteinExistence type="predicted"/>
<feature type="compositionally biased region" description="Basic and acidic residues" evidence="1">
    <location>
        <begin position="26"/>
        <end position="37"/>
    </location>
</feature>
<reference evidence="2" key="1">
    <citation type="submission" date="2024-07" db="EMBL/GenBank/DDBJ databases">
        <authorList>
            <person name="Pedron J."/>
        </authorList>
    </citation>
    <scope>NUCLEOTIDE SEQUENCE</scope>
    <source>
        <strain evidence="3">A003-S1-M15</strain>
        <strain evidence="2">A642-S2-A17</strain>
    </source>
</reference>
<dbReference type="GeneID" id="302583975"/>
<evidence type="ECO:0000313" key="3">
    <source>
        <dbReference type="EMBL" id="XDL24442.1"/>
    </source>
</evidence>
<feature type="region of interest" description="Disordered" evidence="1">
    <location>
        <begin position="25"/>
        <end position="59"/>
    </location>
</feature>
<organism evidence="2">
    <name type="scientific">Dickeya oryzae</name>
    <dbReference type="NCBI Taxonomy" id="1240404"/>
    <lineage>
        <taxon>Bacteria</taxon>
        <taxon>Pseudomonadati</taxon>
        <taxon>Pseudomonadota</taxon>
        <taxon>Gammaproteobacteria</taxon>
        <taxon>Enterobacterales</taxon>
        <taxon>Pectobacteriaceae</taxon>
        <taxon>Dickeya</taxon>
    </lineage>
</organism>
<gene>
    <name evidence="2" type="ORF">LF923_0020500</name>
    <name evidence="3" type="ORF">LF929_019860</name>
</gene>
<dbReference type="AlphaFoldDB" id="A0AB39IB60"/>
<evidence type="ECO:0000256" key="1">
    <source>
        <dbReference type="SAM" id="MobiDB-lite"/>
    </source>
</evidence>
<dbReference type="EMBL" id="CP162670">
    <property type="protein sequence ID" value="XDL24442.1"/>
    <property type="molecule type" value="Genomic_DNA"/>
</dbReference>
<evidence type="ECO:0000313" key="2">
    <source>
        <dbReference type="EMBL" id="XDL14502.1"/>
    </source>
</evidence>
<dbReference type="EMBL" id="CP162411">
    <property type="protein sequence ID" value="XDL14502.1"/>
    <property type="molecule type" value="Genomic_DNA"/>
</dbReference>
<name>A0AB39IB60_9GAMM</name>
<protein>
    <submittedName>
        <fullName evidence="2">Uncharacterized protein</fullName>
    </submittedName>
</protein>